<accession>A0A3P8BP08</accession>
<evidence type="ECO:0000313" key="2">
    <source>
        <dbReference type="Proteomes" id="UP000050761"/>
    </source>
</evidence>
<dbReference type="EMBL" id="UZAH01026279">
    <property type="protein sequence ID" value="VDO78218.1"/>
    <property type="molecule type" value="Genomic_DNA"/>
</dbReference>
<reference evidence="3" key="2">
    <citation type="submission" date="2019-09" db="UniProtKB">
        <authorList>
            <consortium name="WormBaseParasite"/>
        </authorList>
    </citation>
    <scope>IDENTIFICATION</scope>
</reference>
<name>A0A3P8BP08_HELPZ</name>
<dbReference type="Proteomes" id="UP000050761">
    <property type="component" value="Unassembled WGS sequence"/>
</dbReference>
<organism evidence="1">
    <name type="scientific">Heligmosomoides polygyrus</name>
    <name type="common">Parasitic roundworm</name>
    <dbReference type="NCBI Taxonomy" id="6339"/>
    <lineage>
        <taxon>Eukaryota</taxon>
        <taxon>Metazoa</taxon>
        <taxon>Ecdysozoa</taxon>
        <taxon>Nematoda</taxon>
        <taxon>Chromadorea</taxon>
        <taxon>Rhabditida</taxon>
        <taxon>Rhabditina</taxon>
        <taxon>Rhabditomorpha</taxon>
        <taxon>Strongyloidea</taxon>
        <taxon>Heligmosomidae</taxon>
        <taxon>Heligmosomoides</taxon>
    </lineage>
</organism>
<evidence type="ECO:0000313" key="3">
    <source>
        <dbReference type="WBParaSite" id="HPBE_0000888301-mRNA-1"/>
    </source>
</evidence>
<evidence type="ECO:0000313" key="1">
    <source>
        <dbReference type="EMBL" id="VDO78218.1"/>
    </source>
</evidence>
<gene>
    <name evidence="1" type="ORF">HPBE_LOCUS8884</name>
</gene>
<dbReference type="WBParaSite" id="HPBE_0000888301-mRNA-1">
    <property type="protein sequence ID" value="HPBE_0000888301-mRNA-1"/>
    <property type="gene ID" value="HPBE_0000888301"/>
</dbReference>
<keyword evidence="2" id="KW-1185">Reference proteome</keyword>
<proteinExistence type="predicted"/>
<protein>
    <submittedName>
        <fullName evidence="3">Secreted protein</fullName>
    </submittedName>
</protein>
<dbReference type="AlphaFoldDB" id="A0A3P8BP08"/>
<reference evidence="1 2" key="1">
    <citation type="submission" date="2018-11" db="EMBL/GenBank/DDBJ databases">
        <authorList>
            <consortium name="Pathogen Informatics"/>
        </authorList>
    </citation>
    <scope>NUCLEOTIDE SEQUENCE [LARGE SCALE GENOMIC DNA]</scope>
</reference>
<sequence length="135" mass="14771">MLPGGYGTLKRPLAAAVLIAVRRLAVLLKSFDAVVGRATSSGTADDASATPPKPTPLAVRRTIAYTPRRRLPRRRVEHTGDEELAEFFAISDGQLGVVSQWVIFRVSFGSTICMSAQLVAWIGCGRLTMWRSQNW</sequence>